<evidence type="ECO:0000256" key="2">
    <source>
        <dbReference type="ARBA" id="ARBA00019059"/>
    </source>
</evidence>
<organism evidence="18 19">
    <name type="scientific">Blastopirellula marina</name>
    <dbReference type="NCBI Taxonomy" id="124"/>
    <lineage>
        <taxon>Bacteria</taxon>
        <taxon>Pseudomonadati</taxon>
        <taxon>Planctomycetota</taxon>
        <taxon>Planctomycetia</taxon>
        <taxon>Pirellulales</taxon>
        <taxon>Pirellulaceae</taxon>
        <taxon>Blastopirellula</taxon>
    </lineage>
</organism>
<reference evidence="18 19" key="1">
    <citation type="submission" date="2018-02" db="EMBL/GenBank/DDBJ databases">
        <title>Comparative genomes isolates from brazilian mangrove.</title>
        <authorList>
            <person name="Araujo J.E."/>
            <person name="Taketani R.G."/>
            <person name="Silva M.C.P."/>
            <person name="Loureco M.V."/>
            <person name="Andreote F.D."/>
        </authorList>
    </citation>
    <scope>NUCLEOTIDE SEQUENCE [LARGE SCALE GENOMIC DNA]</scope>
    <source>
        <strain evidence="18 19">Nap-Phe MGV</strain>
    </source>
</reference>
<feature type="domain" description="Sigma-54 factor interaction" evidence="16">
    <location>
        <begin position="189"/>
        <end position="421"/>
    </location>
</feature>
<dbReference type="PANTHER" id="PTHR32071:SF95">
    <property type="entry name" value="DNA-BINDING TRANSCRIPTIONAL REGULATOR NTRC"/>
    <property type="match status" value="1"/>
</dbReference>
<proteinExistence type="predicted"/>
<feature type="domain" description="Response regulatory" evidence="17">
    <location>
        <begin position="49"/>
        <end position="163"/>
    </location>
</feature>
<dbReference type="PROSITE" id="PS50045">
    <property type="entry name" value="SIGMA54_INTERACT_4"/>
    <property type="match status" value="1"/>
</dbReference>
<dbReference type="PANTHER" id="PTHR32071">
    <property type="entry name" value="TRANSCRIPTIONAL REGULATORY PROTEIN"/>
    <property type="match status" value="1"/>
</dbReference>
<dbReference type="Pfam" id="PF25601">
    <property type="entry name" value="AAA_lid_14"/>
    <property type="match status" value="1"/>
</dbReference>
<evidence type="ECO:0000256" key="12">
    <source>
        <dbReference type="ARBA" id="ARBA00023163"/>
    </source>
</evidence>
<evidence type="ECO:0000256" key="11">
    <source>
        <dbReference type="ARBA" id="ARBA00023159"/>
    </source>
</evidence>
<dbReference type="OrthoDB" id="9771372at2"/>
<keyword evidence="11" id="KW-0010">Activator</keyword>
<evidence type="ECO:0000256" key="8">
    <source>
        <dbReference type="ARBA" id="ARBA00023012"/>
    </source>
</evidence>
<name>A0A2S8GDA9_9BACT</name>
<keyword evidence="9" id="KW-0805">Transcription regulation</keyword>
<dbReference type="GO" id="GO:0000160">
    <property type="term" value="P:phosphorelay signal transduction system"/>
    <property type="evidence" value="ECO:0007669"/>
    <property type="project" value="UniProtKB-KW"/>
</dbReference>
<keyword evidence="3" id="KW-0963">Cytoplasm</keyword>
<dbReference type="SMART" id="SM00448">
    <property type="entry name" value="REC"/>
    <property type="match status" value="1"/>
</dbReference>
<keyword evidence="10" id="KW-0238">DNA-binding</keyword>
<evidence type="ECO:0000256" key="15">
    <source>
        <dbReference type="PROSITE-ProRule" id="PRU00169"/>
    </source>
</evidence>
<dbReference type="RefSeq" id="WP_105339023.1">
    <property type="nucleotide sequence ID" value="NZ_PUHZ01000025.1"/>
</dbReference>
<feature type="modified residue" description="4-aspartylphosphate" evidence="15">
    <location>
        <position position="98"/>
    </location>
</feature>
<dbReference type="Gene3D" id="1.10.8.60">
    <property type="match status" value="1"/>
</dbReference>
<dbReference type="InterPro" id="IPR058031">
    <property type="entry name" value="AAA_lid_NorR"/>
</dbReference>
<protein>
    <recommendedName>
        <fullName evidence="2">DNA-binding transcriptional regulator NtrC</fullName>
    </recommendedName>
    <alternativeName>
        <fullName evidence="13">Nitrogen regulation protein NR(I)</fullName>
    </alternativeName>
    <alternativeName>
        <fullName evidence="14">Nitrogen regulator I</fullName>
    </alternativeName>
</protein>
<dbReference type="Pfam" id="PF02954">
    <property type="entry name" value="HTH_8"/>
    <property type="match status" value="1"/>
</dbReference>
<evidence type="ECO:0000256" key="6">
    <source>
        <dbReference type="ARBA" id="ARBA00022741"/>
    </source>
</evidence>
<keyword evidence="6" id="KW-0547">Nucleotide-binding</keyword>
<dbReference type="EMBL" id="PUHZ01000025">
    <property type="protein sequence ID" value="PQO42446.1"/>
    <property type="molecule type" value="Genomic_DNA"/>
</dbReference>
<dbReference type="Gene3D" id="1.10.10.60">
    <property type="entry name" value="Homeodomain-like"/>
    <property type="match status" value="1"/>
</dbReference>
<dbReference type="InterPro" id="IPR011006">
    <property type="entry name" value="CheY-like_superfamily"/>
</dbReference>
<evidence type="ECO:0000259" key="16">
    <source>
        <dbReference type="PROSITE" id="PS50045"/>
    </source>
</evidence>
<dbReference type="Proteomes" id="UP000237819">
    <property type="component" value="Unassembled WGS sequence"/>
</dbReference>
<evidence type="ECO:0000256" key="9">
    <source>
        <dbReference type="ARBA" id="ARBA00023015"/>
    </source>
</evidence>
<evidence type="ECO:0000256" key="1">
    <source>
        <dbReference type="ARBA" id="ARBA00004496"/>
    </source>
</evidence>
<evidence type="ECO:0000259" key="17">
    <source>
        <dbReference type="PROSITE" id="PS50110"/>
    </source>
</evidence>
<dbReference type="SUPFAM" id="SSF52540">
    <property type="entry name" value="P-loop containing nucleoside triphosphate hydrolases"/>
    <property type="match status" value="1"/>
</dbReference>
<dbReference type="Gene3D" id="3.40.50.300">
    <property type="entry name" value="P-loop containing nucleotide triphosphate hydrolases"/>
    <property type="match status" value="1"/>
</dbReference>
<evidence type="ECO:0000256" key="10">
    <source>
        <dbReference type="ARBA" id="ARBA00023125"/>
    </source>
</evidence>
<evidence type="ECO:0000256" key="13">
    <source>
        <dbReference type="ARBA" id="ARBA00029881"/>
    </source>
</evidence>
<keyword evidence="8" id="KW-0902">Two-component regulatory system</keyword>
<keyword evidence="12" id="KW-0804">Transcription</keyword>
<dbReference type="InterPro" id="IPR002197">
    <property type="entry name" value="HTH_Fis"/>
</dbReference>
<dbReference type="GO" id="GO:0006355">
    <property type="term" value="P:regulation of DNA-templated transcription"/>
    <property type="evidence" value="ECO:0007669"/>
    <property type="project" value="InterPro"/>
</dbReference>
<accession>A0A2S8GDA9</accession>
<dbReference type="GO" id="GO:0005524">
    <property type="term" value="F:ATP binding"/>
    <property type="evidence" value="ECO:0007669"/>
    <property type="project" value="UniProtKB-KW"/>
</dbReference>
<evidence type="ECO:0000256" key="7">
    <source>
        <dbReference type="ARBA" id="ARBA00022840"/>
    </source>
</evidence>
<dbReference type="InterPro" id="IPR009057">
    <property type="entry name" value="Homeodomain-like_sf"/>
</dbReference>
<evidence type="ECO:0000256" key="5">
    <source>
        <dbReference type="ARBA" id="ARBA00022553"/>
    </source>
</evidence>
<gene>
    <name evidence="18" type="ORF">C5Y93_29405</name>
</gene>
<dbReference type="SUPFAM" id="SSF52172">
    <property type="entry name" value="CheY-like"/>
    <property type="match status" value="1"/>
</dbReference>
<sequence length="530" mass="59266">MWFVVPARRYVTCRRWTDCLSPNGQFPFDDKHCDTLTTQNYLGAKRERRVLVIDDDPGVATVVTSALSQDEVRIQHAETGANGLQQLVQFRPDVLILDHLLPDGEGLQILGRVNRIDARLPVLFVTSRNSSELAIEAMKQGAFDFLSKPLQLEKVQQKTQQALESRRLMLMPVHLPSQVDPMIDGADHLIGQCPQMQEVYKSIGRAAAHDVPVLIEGEMGTGKQLVARAIYQHGRRKDRPFMKVACSDFSPQMLESELFGHEAGALNGATDRRIGKLEQCHGGTVLLEEVSAISQPLQSKLVRFIQEKTFERLGGQSPVSVNTTLLFTSSKCTERLTAEGVIRHDLYYLLSSFLIRIPPLRERHGDLPRLVDHFVGQFCRVERIGQAGAVRTSPDALRLLTDYPWPGNVSELRSILRRALIESRGTVIAGEYLRSALRDAPRDDTSAASNPLSTHVCDWQDFIDGKIDAGSNDLYSDAVMEMERHVLTIILRKTSGNQAKAARMLGITRTSLRKKIHYLGLAIEEFVSTV</sequence>
<dbReference type="PROSITE" id="PS50110">
    <property type="entry name" value="RESPONSE_REGULATORY"/>
    <property type="match status" value="1"/>
</dbReference>
<evidence type="ECO:0000313" key="19">
    <source>
        <dbReference type="Proteomes" id="UP000237819"/>
    </source>
</evidence>
<dbReference type="GO" id="GO:0043565">
    <property type="term" value="F:sequence-specific DNA binding"/>
    <property type="evidence" value="ECO:0007669"/>
    <property type="project" value="InterPro"/>
</dbReference>
<keyword evidence="7" id="KW-0067">ATP-binding</keyword>
<dbReference type="SUPFAM" id="SSF46689">
    <property type="entry name" value="Homeodomain-like"/>
    <property type="match status" value="1"/>
</dbReference>
<evidence type="ECO:0000313" key="18">
    <source>
        <dbReference type="EMBL" id="PQO42446.1"/>
    </source>
</evidence>
<evidence type="ECO:0000256" key="3">
    <source>
        <dbReference type="ARBA" id="ARBA00022490"/>
    </source>
</evidence>
<evidence type="ECO:0000256" key="14">
    <source>
        <dbReference type="ARBA" id="ARBA00031910"/>
    </source>
</evidence>
<dbReference type="CDD" id="cd00009">
    <property type="entry name" value="AAA"/>
    <property type="match status" value="1"/>
</dbReference>
<evidence type="ECO:0000256" key="4">
    <source>
        <dbReference type="ARBA" id="ARBA00022491"/>
    </source>
</evidence>
<dbReference type="InterPro" id="IPR027417">
    <property type="entry name" value="P-loop_NTPase"/>
</dbReference>
<dbReference type="Pfam" id="PF00158">
    <property type="entry name" value="Sigma54_activat"/>
    <property type="match status" value="1"/>
</dbReference>
<dbReference type="PRINTS" id="PR01590">
    <property type="entry name" value="HTHFIS"/>
</dbReference>
<keyword evidence="5 15" id="KW-0597">Phosphoprotein</keyword>
<dbReference type="GO" id="GO:0005737">
    <property type="term" value="C:cytoplasm"/>
    <property type="evidence" value="ECO:0007669"/>
    <property type="project" value="UniProtKB-SubCell"/>
</dbReference>
<dbReference type="AlphaFoldDB" id="A0A2S8GDA9"/>
<dbReference type="InterPro" id="IPR001789">
    <property type="entry name" value="Sig_transdc_resp-reg_receiver"/>
</dbReference>
<keyword evidence="4" id="KW-0678">Repressor</keyword>
<dbReference type="Pfam" id="PF00072">
    <property type="entry name" value="Response_reg"/>
    <property type="match status" value="1"/>
</dbReference>
<comment type="subcellular location">
    <subcellularLocation>
        <location evidence="1">Cytoplasm</location>
    </subcellularLocation>
</comment>
<dbReference type="Gene3D" id="3.40.50.2300">
    <property type="match status" value="1"/>
</dbReference>
<dbReference type="FunFam" id="3.40.50.300:FF:000006">
    <property type="entry name" value="DNA-binding transcriptional regulator NtrC"/>
    <property type="match status" value="1"/>
</dbReference>
<dbReference type="InterPro" id="IPR002078">
    <property type="entry name" value="Sigma_54_int"/>
</dbReference>
<comment type="caution">
    <text evidence="18">The sequence shown here is derived from an EMBL/GenBank/DDBJ whole genome shotgun (WGS) entry which is preliminary data.</text>
</comment>